<dbReference type="AlphaFoldDB" id="A0A426Z521"/>
<dbReference type="EMBL" id="AMZH03008376">
    <property type="protein sequence ID" value="RRT59085.1"/>
    <property type="molecule type" value="Genomic_DNA"/>
</dbReference>
<protein>
    <submittedName>
        <fullName evidence="1">Uncharacterized protein</fullName>
    </submittedName>
</protein>
<gene>
    <name evidence="1" type="ORF">B296_00013004</name>
</gene>
<name>A0A426Z521_ENSVE</name>
<comment type="caution">
    <text evidence="1">The sequence shown here is derived from an EMBL/GenBank/DDBJ whole genome shotgun (WGS) entry which is preliminary data.</text>
</comment>
<dbReference type="Proteomes" id="UP000287651">
    <property type="component" value="Unassembled WGS sequence"/>
</dbReference>
<reference evidence="1 2" key="1">
    <citation type="journal article" date="2014" name="Agronomy (Basel)">
        <title>A Draft Genome Sequence for Ensete ventricosum, the Drought-Tolerant Tree Against Hunger.</title>
        <authorList>
            <person name="Harrison J."/>
            <person name="Moore K.A."/>
            <person name="Paszkiewicz K."/>
            <person name="Jones T."/>
            <person name="Grant M."/>
            <person name="Ambacheew D."/>
            <person name="Muzemil S."/>
            <person name="Studholme D.J."/>
        </authorList>
    </citation>
    <scope>NUCLEOTIDE SEQUENCE [LARGE SCALE GENOMIC DNA]</scope>
</reference>
<evidence type="ECO:0000313" key="2">
    <source>
        <dbReference type="Proteomes" id="UP000287651"/>
    </source>
</evidence>
<proteinExistence type="predicted"/>
<sequence length="78" mass="9042">MLRTKHYEKDTSDVQLRENLDLLEERGAEAHLRELTYKKVVARLYNSKGKLALTWEGPYQVIEVVQEGPCILANLDNK</sequence>
<evidence type="ECO:0000313" key="1">
    <source>
        <dbReference type="EMBL" id="RRT59085.1"/>
    </source>
</evidence>
<accession>A0A426Z521</accession>
<organism evidence="1 2">
    <name type="scientific">Ensete ventricosum</name>
    <name type="common">Abyssinian banana</name>
    <name type="synonym">Musa ensete</name>
    <dbReference type="NCBI Taxonomy" id="4639"/>
    <lineage>
        <taxon>Eukaryota</taxon>
        <taxon>Viridiplantae</taxon>
        <taxon>Streptophyta</taxon>
        <taxon>Embryophyta</taxon>
        <taxon>Tracheophyta</taxon>
        <taxon>Spermatophyta</taxon>
        <taxon>Magnoliopsida</taxon>
        <taxon>Liliopsida</taxon>
        <taxon>Zingiberales</taxon>
        <taxon>Musaceae</taxon>
        <taxon>Ensete</taxon>
    </lineage>
</organism>